<evidence type="ECO:0000256" key="1">
    <source>
        <dbReference type="ARBA" id="ARBA00004651"/>
    </source>
</evidence>
<reference evidence="10" key="1">
    <citation type="submission" date="2021-09" db="EMBL/GenBank/DDBJ databases">
        <title>First case of bloodstream infection caused by Mixta hanseatica sp. nov., a member of the Erwiniaceae family.</title>
        <authorList>
            <person name="Both A."/>
            <person name="Huang J."/>
            <person name="Wenzel P."/>
            <person name="Aepfelbacher M."/>
            <person name="Rohde H."/>
            <person name="Christner M."/>
            <person name="Hentschke M."/>
        </authorList>
    </citation>
    <scope>NUCLEOTIDE SEQUENCE</scope>
    <source>
        <strain evidence="10">X22927</strain>
    </source>
</reference>
<organism evidence="10 11">
    <name type="scientific">Mixta hanseatica</name>
    <dbReference type="NCBI Taxonomy" id="2872648"/>
    <lineage>
        <taxon>Bacteria</taxon>
        <taxon>Pseudomonadati</taxon>
        <taxon>Pseudomonadota</taxon>
        <taxon>Gammaproteobacteria</taxon>
        <taxon>Enterobacterales</taxon>
        <taxon>Erwiniaceae</taxon>
        <taxon>Mixta</taxon>
    </lineage>
</organism>
<keyword evidence="5 8" id="KW-0812">Transmembrane</keyword>
<evidence type="ECO:0000256" key="5">
    <source>
        <dbReference type="ARBA" id="ARBA00022692"/>
    </source>
</evidence>
<dbReference type="InterPro" id="IPR051449">
    <property type="entry name" value="ABC-2_transporter_component"/>
</dbReference>
<dbReference type="Proteomes" id="UP001056635">
    <property type="component" value="Chromosome"/>
</dbReference>
<keyword evidence="11" id="KW-1185">Reference proteome</keyword>
<dbReference type="InterPro" id="IPR013525">
    <property type="entry name" value="ABC2_TM"/>
</dbReference>
<protein>
    <submittedName>
        <fullName evidence="10">ABC transporter permease</fullName>
    </submittedName>
</protein>
<evidence type="ECO:0000256" key="3">
    <source>
        <dbReference type="ARBA" id="ARBA00022448"/>
    </source>
</evidence>
<comment type="subcellular location">
    <subcellularLocation>
        <location evidence="1">Cell membrane</location>
        <topology evidence="1">Multi-pass membrane protein</topology>
    </subcellularLocation>
</comment>
<dbReference type="Gene3D" id="3.40.1710.10">
    <property type="entry name" value="abc type-2 transporter like domain"/>
    <property type="match status" value="1"/>
</dbReference>
<gene>
    <name evidence="10" type="ORF">K6958_01895</name>
</gene>
<evidence type="ECO:0000256" key="2">
    <source>
        <dbReference type="ARBA" id="ARBA00007783"/>
    </source>
</evidence>
<comment type="similarity">
    <text evidence="2">Belongs to the ABC-2 integral membrane protein family.</text>
</comment>
<feature type="domain" description="ABC transmembrane type-2" evidence="9">
    <location>
        <begin position="149"/>
        <end position="374"/>
    </location>
</feature>
<dbReference type="RefSeq" id="WP_249893113.1">
    <property type="nucleotide sequence ID" value="NZ_CP082904.1"/>
</dbReference>
<evidence type="ECO:0000256" key="4">
    <source>
        <dbReference type="ARBA" id="ARBA00022475"/>
    </source>
</evidence>
<feature type="transmembrane region" description="Helical" evidence="8">
    <location>
        <begin position="183"/>
        <end position="205"/>
    </location>
</feature>
<evidence type="ECO:0000256" key="8">
    <source>
        <dbReference type="SAM" id="Phobius"/>
    </source>
</evidence>
<evidence type="ECO:0000313" key="11">
    <source>
        <dbReference type="Proteomes" id="UP001056635"/>
    </source>
</evidence>
<dbReference type="PANTHER" id="PTHR30294">
    <property type="entry name" value="MEMBRANE COMPONENT OF ABC TRANSPORTER YHHJ-RELATED"/>
    <property type="match status" value="1"/>
</dbReference>
<feature type="transmembrane region" description="Helical" evidence="8">
    <location>
        <begin position="349"/>
        <end position="371"/>
    </location>
</feature>
<sequence length="376" mass="42360">MHAFSWLRWWGVVIKELEELQKDPLSICLIIFIPLMQVIIFGYALNPDPKRLPTAVVDYDKSSFSRNVVHALTHTQYFEIVGQMDERQARQALQQGKVQFVVTIPAGFSRHLIREERADLLIEADATNPATIANALAATQPLPEQILRQSLPKAALSHNGEVHAINMVIQRVYNPENRMEYNIIPGLFSLVITLTLVLLAGLSLVREKENGTIETLLATPVTAFEVISGKIMPYFVITSLQSLAIMLISLHIFHIPMYGDYLSLILTILLFICSSLMVGIALSLFATSQLQSMQLTFFYLLPTILISGFMFPFQGMPTWAKMMGSLLPNTFFLRLIRGIMLKGNSLMTLWQHALYLVIIIVALCVAVRLLYKNRLG</sequence>
<keyword evidence="3" id="KW-0813">Transport</keyword>
<dbReference type="PANTHER" id="PTHR30294:SF29">
    <property type="entry name" value="MULTIDRUG ABC TRANSPORTER PERMEASE YBHS-RELATED"/>
    <property type="match status" value="1"/>
</dbReference>
<name>A0ABY4RCN9_9GAMM</name>
<feature type="transmembrane region" description="Helical" evidence="8">
    <location>
        <begin position="234"/>
        <end position="255"/>
    </location>
</feature>
<keyword evidence="4" id="KW-1003">Cell membrane</keyword>
<keyword evidence="7 8" id="KW-0472">Membrane</keyword>
<dbReference type="EMBL" id="CP082904">
    <property type="protein sequence ID" value="UQY44486.1"/>
    <property type="molecule type" value="Genomic_DNA"/>
</dbReference>
<evidence type="ECO:0000313" key="10">
    <source>
        <dbReference type="EMBL" id="UQY44486.1"/>
    </source>
</evidence>
<evidence type="ECO:0000259" key="9">
    <source>
        <dbReference type="PROSITE" id="PS51012"/>
    </source>
</evidence>
<feature type="transmembrane region" description="Helical" evidence="8">
    <location>
        <begin position="297"/>
        <end position="316"/>
    </location>
</feature>
<evidence type="ECO:0000256" key="6">
    <source>
        <dbReference type="ARBA" id="ARBA00022989"/>
    </source>
</evidence>
<dbReference type="Pfam" id="PF12698">
    <property type="entry name" value="ABC2_membrane_3"/>
    <property type="match status" value="1"/>
</dbReference>
<feature type="transmembrane region" description="Helical" evidence="8">
    <location>
        <begin position="261"/>
        <end position="285"/>
    </location>
</feature>
<proteinExistence type="inferred from homology"/>
<dbReference type="InterPro" id="IPR047817">
    <property type="entry name" value="ABC2_TM_bact-type"/>
</dbReference>
<accession>A0ABY4RCN9</accession>
<dbReference type="PROSITE" id="PS51012">
    <property type="entry name" value="ABC_TM2"/>
    <property type="match status" value="1"/>
</dbReference>
<feature type="transmembrane region" description="Helical" evidence="8">
    <location>
        <begin position="25"/>
        <end position="45"/>
    </location>
</feature>
<keyword evidence="6 8" id="KW-1133">Transmembrane helix</keyword>
<evidence type="ECO:0000256" key="7">
    <source>
        <dbReference type="ARBA" id="ARBA00023136"/>
    </source>
</evidence>